<name>A0A8H4AWI0_GIGMA</name>
<gene>
    <name evidence="2" type="ORF">F8M41_006938</name>
</gene>
<dbReference type="AlphaFoldDB" id="A0A8H4AWI0"/>
<organism evidence="2 3">
    <name type="scientific">Gigaspora margarita</name>
    <dbReference type="NCBI Taxonomy" id="4874"/>
    <lineage>
        <taxon>Eukaryota</taxon>
        <taxon>Fungi</taxon>
        <taxon>Fungi incertae sedis</taxon>
        <taxon>Mucoromycota</taxon>
        <taxon>Glomeromycotina</taxon>
        <taxon>Glomeromycetes</taxon>
        <taxon>Diversisporales</taxon>
        <taxon>Gigasporaceae</taxon>
        <taxon>Gigaspora</taxon>
    </lineage>
</organism>
<reference evidence="2 3" key="1">
    <citation type="journal article" date="2019" name="Environ. Microbiol.">
        <title>At the nexus of three kingdoms: the genome of the mycorrhizal fungus Gigaspora margarita provides insights into plant, endobacterial and fungal interactions.</title>
        <authorList>
            <person name="Venice F."/>
            <person name="Ghignone S."/>
            <person name="Salvioli di Fossalunga A."/>
            <person name="Amselem J."/>
            <person name="Novero M."/>
            <person name="Xianan X."/>
            <person name="Sedzielewska Toro K."/>
            <person name="Morin E."/>
            <person name="Lipzen A."/>
            <person name="Grigoriev I.V."/>
            <person name="Henrissat B."/>
            <person name="Martin F.M."/>
            <person name="Bonfante P."/>
        </authorList>
    </citation>
    <scope>NUCLEOTIDE SEQUENCE [LARGE SCALE GENOMIC DNA]</scope>
    <source>
        <strain evidence="2 3">BEG34</strain>
    </source>
</reference>
<keyword evidence="3" id="KW-1185">Reference proteome</keyword>
<evidence type="ECO:0000313" key="2">
    <source>
        <dbReference type="EMBL" id="KAF0539679.1"/>
    </source>
</evidence>
<protein>
    <submittedName>
        <fullName evidence="2">Uncharacterized protein</fullName>
    </submittedName>
</protein>
<sequence>MGKEVYKLVRGLSTSQVQSKTTSQCIFADLVKKYSIAIGLKDCDHYNQIVANDYYNLASLDQEENQPDTNQDNIAMSYQDNITMSYNDLMIELNRARELLEISQIENQQRSQFLEDQKKEINELLQKAYNDIILTRNFLEHQRNEIAELKDQLQRRINAIVEIAKAERVSLYEDLEQLIQNSNRFSLENLKVYSPQLSNHEESLPEDLLFLAFDNEQKGQKNYLDRGSNTVVYHIVTSFVAFNMTLQNRIQYINLPWACKSLSRFHYEELFDISSQMQEIVNKELHTYLAEILNLLSEEKSSSTNIIDSFIASTMTNTTNMKICLGCGQQNIENRKRICPECKMLLPRLSEIQKEKNVEAKNSTVDQLNNPFIFKSYNINEEQINMFTPKISLTQQRVTDSRVNILEIYIPDPININPNSLANVEKVLVHIEKISGIKDGIHKWVAVTCDSVPYCHATKLREKFPWLVLIPGQLHEEMNMLRAYVELNWKEY</sequence>
<accession>A0A8H4AWI0</accession>
<keyword evidence="1" id="KW-0175">Coiled coil</keyword>
<evidence type="ECO:0000256" key="1">
    <source>
        <dbReference type="SAM" id="Coils"/>
    </source>
</evidence>
<dbReference type="Proteomes" id="UP000439903">
    <property type="component" value="Unassembled WGS sequence"/>
</dbReference>
<feature type="coiled-coil region" evidence="1">
    <location>
        <begin position="86"/>
        <end position="181"/>
    </location>
</feature>
<comment type="caution">
    <text evidence="2">The sequence shown here is derived from an EMBL/GenBank/DDBJ whole genome shotgun (WGS) entry which is preliminary data.</text>
</comment>
<dbReference type="EMBL" id="WTPW01000170">
    <property type="protein sequence ID" value="KAF0539679.1"/>
    <property type="molecule type" value="Genomic_DNA"/>
</dbReference>
<proteinExistence type="predicted"/>
<dbReference type="OrthoDB" id="2448326at2759"/>
<evidence type="ECO:0000313" key="3">
    <source>
        <dbReference type="Proteomes" id="UP000439903"/>
    </source>
</evidence>